<feature type="domain" description="Cytochrome c-type biogenesis protein H Ig-like" evidence="6">
    <location>
        <begin position="223"/>
        <end position="331"/>
    </location>
</feature>
<dbReference type="EMBL" id="JACCJZ010000002">
    <property type="protein sequence ID" value="NYZ61260.1"/>
    <property type="molecule type" value="Genomic_DNA"/>
</dbReference>
<keyword evidence="3 4" id="KW-0802">TPR repeat</keyword>
<feature type="domain" description="Cytochrome c-type biogenesis protein H TPR" evidence="7">
    <location>
        <begin position="72"/>
        <end position="189"/>
    </location>
</feature>
<dbReference type="Pfam" id="PF23892">
    <property type="entry name" value="Ig_CycH"/>
    <property type="match status" value="1"/>
</dbReference>
<protein>
    <submittedName>
        <fullName evidence="8">Cytochrome C biogenesis protein</fullName>
    </submittedName>
</protein>
<dbReference type="PANTHER" id="PTHR47870:SF1">
    <property type="entry name" value="CYTOCHROME C-TYPE BIOGENESIS PROTEIN CCMH"/>
    <property type="match status" value="1"/>
</dbReference>
<keyword evidence="5" id="KW-0812">Transmembrane</keyword>
<keyword evidence="9" id="KW-1185">Reference proteome</keyword>
<evidence type="ECO:0000256" key="3">
    <source>
        <dbReference type="ARBA" id="ARBA00022803"/>
    </source>
</evidence>
<dbReference type="AlphaFoldDB" id="A0A7Z0QPB4"/>
<dbReference type="InterPro" id="IPR056413">
    <property type="entry name" value="TPR_CcmH_CycH"/>
</dbReference>
<reference evidence="8 9" key="1">
    <citation type="submission" date="2020-07" db="EMBL/GenBank/DDBJ databases">
        <title>isolation of Luteimonas sp. SJ-16.</title>
        <authorList>
            <person name="Huang X.-X."/>
            <person name="Xu L."/>
            <person name="Sun J.-Q."/>
        </authorList>
    </citation>
    <scope>NUCLEOTIDE SEQUENCE [LARGE SCALE GENOMIC DNA]</scope>
    <source>
        <strain evidence="8 9">SJ-16</strain>
    </source>
</reference>
<dbReference type="SUPFAM" id="SSF48452">
    <property type="entry name" value="TPR-like"/>
    <property type="match status" value="1"/>
</dbReference>
<keyword evidence="5" id="KW-0472">Membrane</keyword>
<evidence type="ECO:0000256" key="2">
    <source>
        <dbReference type="ARBA" id="ARBA00022748"/>
    </source>
</evidence>
<dbReference type="Proteomes" id="UP000589896">
    <property type="component" value="Unassembled WGS sequence"/>
</dbReference>
<comment type="caution">
    <text evidence="8">The sequence shown here is derived from an EMBL/GenBank/DDBJ whole genome shotgun (WGS) entry which is preliminary data.</text>
</comment>
<keyword evidence="1" id="KW-0677">Repeat</keyword>
<proteinExistence type="predicted"/>
<accession>A0A7Z0QPB4</accession>
<name>A0A7Z0QPB4_9GAMM</name>
<evidence type="ECO:0000259" key="7">
    <source>
        <dbReference type="Pfam" id="PF23914"/>
    </source>
</evidence>
<dbReference type="Gene3D" id="1.25.40.10">
    <property type="entry name" value="Tetratricopeptide repeat domain"/>
    <property type="match status" value="1"/>
</dbReference>
<organism evidence="8 9">
    <name type="scientific">Luteimonas deserti</name>
    <dbReference type="NCBI Taxonomy" id="2752306"/>
    <lineage>
        <taxon>Bacteria</taxon>
        <taxon>Pseudomonadati</taxon>
        <taxon>Pseudomonadota</taxon>
        <taxon>Gammaproteobacteria</taxon>
        <taxon>Lysobacterales</taxon>
        <taxon>Lysobacteraceae</taxon>
        <taxon>Luteimonas</taxon>
    </lineage>
</organism>
<dbReference type="InterPro" id="IPR056412">
    <property type="entry name" value="Ig_CycH"/>
</dbReference>
<evidence type="ECO:0000259" key="6">
    <source>
        <dbReference type="Pfam" id="PF23892"/>
    </source>
</evidence>
<dbReference type="Pfam" id="PF23914">
    <property type="entry name" value="TPR_CcmH_CycH"/>
    <property type="match status" value="1"/>
</dbReference>
<dbReference type="InterPro" id="IPR019734">
    <property type="entry name" value="TPR_rpt"/>
</dbReference>
<dbReference type="InterPro" id="IPR051263">
    <property type="entry name" value="C-type_cytochrome_biogenesis"/>
</dbReference>
<feature type="transmembrane region" description="Helical" evidence="5">
    <location>
        <begin position="29"/>
        <end position="49"/>
    </location>
</feature>
<evidence type="ECO:0000256" key="1">
    <source>
        <dbReference type="ARBA" id="ARBA00022737"/>
    </source>
</evidence>
<dbReference type="GO" id="GO:0017004">
    <property type="term" value="P:cytochrome complex assembly"/>
    <property type="evidence" value="ECO:0007669"/>
    <property type="project" value="UniProtKB-KW"/>
</dbReference>
<dbReference type="RefSeq" id="WP_180543035.1">
    <property type="nucleotide sequence ID" value="NZ_JACCJZ010000002.1"/>
</dbReference>
<evidence type="ECO:0000256" key="5">
    <source>
        <dbReference type="SAM" id="Phobius"/>
    </source>
</evidence>
<dbReference type="PANTHER" id="PTHR47870">
    <property type="entry name" value="CYTOCHROME C-TYPE BIOGENESIS PROTEIN CCMH"/>
    <property type="match status" value="1"/>
</dbReference>
<gene>
    <name evidence="8" type="ORF">H0E82_00580</name>
</gene>
<evidence type="ECO:0000313" key="8">
    <source>
        <dbReference type="EMBL" id="NYZ61260.1"/>
    </source>
</evidence>
<keyword evidence="5" id="KW-1133">Transmembrane helix</keyword>
<keyword evidence="2" id="KW-0201">Cytochrome c-type biogenesis</keyword>
<evidence type="ECO:0000313" key="9">
    <source>
        <dbReference type="Proteomes" id="UP000589896"/>
    </source>
</evidence>
<sequence>MALFLLIALLMSLATTALLVRGLRRGAPRVALGVGILVPLLVASMYLLVGTPAALDPDAVRAPESLEDAVARLEADLQRDPRQPEGWLLLGRAYAGMERPEDARDAIGRAAALLPDEDGVQVEYAQARANAAPGRRFDAEAVTILRDVLARTPDHQHARWFLGIAQRQDGDDAAAVATWTPLLDQLDAATAATLRAQIEVARAAAGTPPAGDAAVADPASSGLRVRVELDPTARSRLLHLPAGAQVFVIAREPGNPMPVAVQRHPAASLPLEIALGDGDGPMPTQRLSALARVEVLARVSASGRAEQGPDDLQAPAVVVDLPSAAPVVLQIRAER</sequence>
<dbReference type="InterPro" id="IPR011990">
    <property type="entry name" value="TPR-like_helical_dom_sf"/>
</dbReference>
<evidence type="ECO:0000256" key="4">
    <source>
        <dbReference type="PROSITE-ProRule" id="PRU00339"/>
    </source>
</evidence>
<dbReference type="PROSITE" id="PS50005">
    <property type="entry name" value="TPR"/>
    <property type="match status" value="1"/>
</dbReference>
<feature type="repeat" description="TPR" evidence="4">
    <location>
        <begin position="84"/>
        <end position="117"/>
    </location>
</feature>